<dbReference type="Proteomes" id="UP001621418">
    <property type="component" value="Chromosome"/>
</dbReference>
<organism evidence="2 3">
    <name type="scientific">Nocardia salmonicida</name>
    <dbReference type="NCBI Taxonomy" id="53431"/>
    <lineage>
        <taxon>Bacteria</taxon>
        <taxon>Bacillati</taxon>
        <taxon>Actinomycetota</taxon>
        <taxon>Actinomycetes</taxon>
        <taxon>Mycobacteriales</taxon>
        <taxon>Nocardiaceae</taxon>
        <taxon>Nocardia</taxon>
    </lineage>
</organism>
<proteinExistence type="predicted"/>
<feature type="transmembrane region" description="Helical" evidence="1">
    <location>
        <begin position="117"/>
        <end position="135"/>
    </location>
</feature>
<dbReference type="EMBL" id="CP109527">
    <property type="protein sequence ID" value="WTY38575.1"/>
    <property type="molecule type" value="Genomic_DNA"/>
</dbReference>
<keyword evidence="1" id="KW-0472">Membrane</keyword>
<accession>A0ABZ1NEZ8</accession>
<keyword evidence="1" id="KW-1133">Transmembrane helix</keyword>
<sequence>MTTSNPRIDLALPLRPHIFDSHAEARQLQLTLATPLPPVCLVHGLAAIEPKEQMLRFWGKPGAYRQEGVGRLLWERPKSALGALVVDCNEPLAIVKARWPDCERCAARADARVKKLIAYYVSSLIPLFVGGALMMARPSAFAWILCAAGVGLVLLAMTLGPAVFARTDRYLEAVLAPDASSVTVRAHPDFARSWSGQAQR</sequence>
<gene>
    <name evidence="2" type="ORF">OG308_12440</name>
</gene>
<keyword evidence="1" id="KW-0812">Transmembrane</keyword>
<evidence type="ECO:0000313" key="2">
    <source>
        <dbReference type="EMBL" id="WTY38575.1"/>
    </source>
</evidence>
<reference evidence="2 3" key="1">
    <citation type="submission" date="2022-10" db="EMBL/GenBank/DDBJ databases">
        <title>The complete genomes of actinobacterial strains from the NBC collection.</title>
        <authorList>
            <person name="Joergensen T.S."/>
            <person name="Alvarez Arevalo M."/>
            <person name="Sterndorff E.B."/>
            <person name="Faurdal D."/>
            <person name="Vuksanovic O."/>
            <person name="Mourched A.-S."/>
            <person name="Charusanti P."/>
            <person name="Shaw S."/>
            <person name="Blin K."/>
            <person name="Weber T."/>
        </authorList>
    </citation>
    <scope>NUCLEOTIDE SEQUENCE [LARGE SCALE GENOMIC DNA]</scope>
    <source>
        <strain evidence="2 3">NBC_01413</strain>
    </source>
</reference>
<evidence type="ECO:0000256" key="1">
    <source>
        <dbReference type="SAM" id="Phobius"/>
    </source>
</evidence>
<keyword evidence="3" id="KW-1185">Reference proteome</keyword>
<protein>
    <submittedName>
        <fullName evidence="2">Uncharacterized protein</fullName>
    </submittedName>
</protein>
<evidence type="ECO:0000313" key="3">
    <source>
        <dbReference type="Proteomes" id="UP001621418"/>
    </source>
</evidence>
<name>A0ABZ1NEZ8_9NOCA</name>
<dbReference type="RefSeq" id="WP_405150499.1">
    <property type="nucleotide sequence ID" value="NZ_CP109527.1"/>
</dbReference>
<feature type="transmembrane region" description="Helical" evidence="1">
    <location>
        <begin position="141"/>
        <end position="164"/>
    </location>
</feature>